<dbReference type="EMBL" id="JACHJS010000001">
    <property type="protein sequence ID" value="MBB4966846.1"/>
    <property type="molecule type" value="Genomic_DNA"/>
</dbReference>
<dbReference type="InterPro" id="IPR001387">
    <property type="entry name" value="Cro/C1-type_HTH"/>
</dbReference>
<keyword evidence="4" id="KW-1185">Reference proteome</keyword>
<dbReference type="GO" id="GO:0003677">
    <property type="term" value="F:DNA binding"/>
    <property type="evidence" value="ECO:0007669"/>
    <property type="project" value="UniProtKB-KW"/>
</dbReference>
<feature type="domain" description="HTH cro/C1-type" evidence="2">
    <location>
        <begin position="79"/>
        <end position="108"/>
    </location>
</feature>
<dbReference type="PROSITE" id="PS50943">
    <property type="entry name" value="HTH_CROC1"/>
    <property type="match status" value="1"/>
</dbReference>
<evidence type="ECO:0000256" key="1">
    <source>
        <dbReference type="SAM" id="MobiDB-lite"/>
    </source>
</evidence>
<dbReference type="AlphaFoldDB" id="A0A7W7T5C8"/>
<sequence length="421" mass="45849">MLKVSLEELDDLLGPGSAEATRKAPDVPQSEEVVASTRRSDVEGDPVDSGVVQDVVASTSRREWPPLGIVSGFVLTLGRKSTGLTQETVAELVGVDVAVVRDWESGRRPLAATGAGELLALSARLCRAGAPATIRRYLHEAIEADLVLSTGITAGATWVDPDRHPLAAAVHRRNVTNLITWPLTGHTPPQLDDLVRTAPAGPVSAYPLLHPDERTRFFDHLLSTAQRAGRAEEPLLRRQAVYLVGFDRRGQVADWLRDEWHRAGHRTITDGDVTGLLEARSASVALASTGENEHIHDFVDRTSGTQAEIANLNYWAYWIGELRDVRTDDSFMTDEDSRAWHGGALLTHLAGRLDPASPHLPLNLHTLHTLVASRPGLLDTHRRLRPALTTALDTLAAGDVLTRTGRDRVAGLRYALRLSGR</sequence>
<dbReference type="SUPFAM" id="SSF47413">
    <property type="entry name" value="lambda repressor-like DNA-binding domains"/>
    <property type="match status" value="1"/>
</dbReference>
<evidence type="ECO:0000259" key="2">
    <source>
        <dbReference type="PROSITE" id="PS50943"/>
    </source>
</evidence>
<protein>
    <submittedName>
        <fullName evidence="3">DNA-binding XRE family transcriptional regulator</fullName>
    </submittedName>
</protein>
<dbReference type="SMART" id="SM00530">
    <property type="entry name" value="HTH_XRE"/>
    <property type="match status" value="1"/>
</dbReference>
<accession>A0A7W7T5C8</accession>
<dbReference type="InterPro" id="IPR010982">
    <property type="entry name" value="Lambda_DNA-bd_dom_sf"/>
</dbReference>
<evidence type="ECO:0000313" key="3">
    <source>
        <dbReference type="EMBL" id="MBB4966846.1"/>
    </source>
</evidence>
<dbReference type="Pfam" id="PF01381">
    <property type="entry name" value="HTH_3"/>
    <property type="match status" value="1"/>
</dbReference>
<gene>
    <name evidence="3" type="ORF">F4559_004205</name>
</gene>
<feature type="region of interest" description="Disordered" evidence="1">
    <location>
        <begin position="13"/>
        <end position="47"/>
    </location>
</feature>
<proteinExistence type="predicted"/>
<dbReference type="Gene3D" id="1.10.260.40">
    <property type="entry name" value="lambda repressor-like DNA-binding domains"/>
    <property type="match status" value="1"/>
</dbReference>
<organism evidence="3 4">
    <name type="scientific">Saccharothrix violaceirubra</name>
    <dbReference type="NCBI Taxonomy" id="413306"/>
    <lineage>
        <taxon>Bacteria</taxon>
        <taxon>Bacillati</taxon>
        <taxon>Actinomycetota</taxon>
        <taxon>Actinomycetes</taxon>
        <taxon>Pseudonocardiales</taxon>
        <taxon>Pseudonocardiaceae</taxon>
        <taxon>Saccharothrix</taxon>
    </lineage>
</organism>
<dbReference type="CDD" id="cd00093">
    <property type="entry name" value="HTH_XRE"/>
    <property type="match status" value="1"/>
</dbReference>
<reference evidence="3 4" key="1">
    <citation type="submission" date="2020-08" db="EMBL/GenBank/DDBJ databases">
        <title>Sequencing the genomes of 1000 actinobacteria strains.</title>
        <authorList>
            <person name="Klenk H.-P."/>
        </authorList>
    </citation>
    <scope>NUCLEOTIDE SEQUENCE [LARGE SCALE GENOMIC DNA]</scope>
    <source>
        <strain evidence="3 4">DSM 45084</strain>
    </source>
</reference>
<name>A0A7W7T5C8_9PSEU</name>
<keyword evidence="3" id="KW-0238">DNA-binding</keyword>
<dbReference type="Proteomes" id="UP000542674">
    <property type="component" value="Unassembled WGS sequence"/>
</dbReference>
<evidence type="ECO:0000313" key="4">
    <source>
        <dbReference type="Proteomes" id="UP000542674"/>
    </source>
</evidence>
<comment type="caution">
    <text evidence="3">The sequence shown here is derived from an EMBL/GenBank/DDBJ whole genome shotgun (WGS) entry which is preliminary data.</text>
</comment>